<dbReference type="Proteomes" id="UP001054945">
    <property type="component" value="Unassembled WGS sequence"/>
</dbReference>
<reference evidence="1 2" key="1">
    <citation type="submission" date="2021-06" db="EMBL/GenBank/DDBJ databases">
        <title>Caerostris extrusa draft genome.</title>
        <authorList>
            <person name="Kono N."/>
            <person name="Arakawa K."/>
        </authorList>
    </citation>
    <scope>NUCLEOTIDE SEQUENCE [LARGE SCALE GENOMIC DNA]</scope>
</reference>
<name>A0AAV4SQH9_CAEEX</name>
<protein>
    <submittedName>
        <fullName evidence="1">Uncharacterized protein</fullName>
    </submittedName>
</protein>
<comment type="caution">
    <text evidence="1">The sequence shown here is derived from an EMBL/GenBank/DDBJ whole genome shotgun (WGS) entry which is preliminary data.</text>
</comment>
<dbReference type="EMBL" id="BPLR01010035">
    <property type="protein sequence ID" value="GIY36360.1"/>
    <property type="molecule type" value="Genomic_DNA"/>
</dbReference>
<accession>A0AAV4SQH9</accession>
<sequence>MLKLRHVTVFVIPEAKIALFSQQDSLALESDISLQFVTMLQLRHVTAFVIPEGKMTLSSQQDSWALECGSDVPPCLLRRLSGGNVS</sequence>
<gene>
    <name evidence="1" type="ORF">CEXT_635241</name>
</gene>
<proteinExistence type="predicted"/>
<evidence type="ECO:0000313" key="2">
    <source>
        <dbReference type="Proteomes" id="UP001054945"/>
    </source>
</evidence>
<keyword evidence="2" id="KW-1185">Reference proteome</keyword>
<organism evidence="1 2">
    <name type="scientific">Caerostris extrusa</name>
    <name type="common">Bark spider</name>
    <name type="synonym">Caerostris bankana</name>
    <dbReference type="NCBI Taxonomy" id="172846"/>
    <lineage>
        <taxon>Eukaryota</taxon>
        <taxon>Metazoa</taxon>
        <taxon>Ecdysozoa</taxon>
        <taxon>Arthropoda</taxon>
        <taxon>Chelicerata</taxon>
        <taxon>Arachnida</taxon>
        <taxon>Araneae</taxon>
        <taxon>Araneomorphae</taxon>
        <taxon>Entelegynae</taxon>
        <taxon>Araneoidea</taxon>
        <taxon>Araneidae</taxon>
        <taxon>Caerostris</taxon>
    </lineage>
</organism>
<evidence type="ECO:0000313" key="1">
    <source>
        <dbReference type="EMBL" id="GIY36360.1"/>
    </source>
</evidence>
<dbReference type="AlphaFoldDB" id="A0AAV4SQH9"/>